<keyword evidence="5" id="KW-0862">Zinc</keyword>
<evidence type="ECO:0000256" key="5">
    <source>
        <dbReference type="ARBA" id="ARBA00022833"/>
    </source>
</evidence>
<dbReference type="PANTHER" id="PTHR47428:SF1">
    <property type="entry name" value="REGULATORY PROTEIN MIG1-RELATED"/>
    <property type="match status" value="1"/>
</dbReference>
<organism evidence="12 13">
    <name type="scientific">Smittium culicis</name>
    <dbReference type="NCBI Taxonomy" id="133412"/>
    <lineage>
        <taxon>Eukaryota</taxon>
        <taxon>Fungi</taxon>
        <taxon>Fungi incertae sedis</taxon>
        <taxon>Zoopagomycota</taxon>
        <taxon>Kickxellomycotina</taxon>
        <taxon>Harpellomycetes</taxon>
        <taxon>Harpellales</taxon>
        <taxon>Legeriomycetaceae</taxon>
        <taxon>Smittium</taxon>
    </lineage>
</organism>
<evidence type="ECO:0000256" key="7">
    <source>
        <dbReference type="ARBA" id="ARBA00023163"/>
    </source>
</evidence>
<comment type="caution">
    <text evidence="12">The sequence shown here is derived from an EMBL/GenBank/DDBJ whole genome shotgun (WGS) entry which is preliminary data.</text>
</comment>
<sequence length="558" mass="62961">MDNIQEPKKRRRSKIPNPNKPTIRAFKCPLCPMAFFRLEHQTRHMRTHTGEKPHQCQAPNCGKRFSRTDELTRHMRIHRTDHVKKQREKSNKPKIPKNKRHSNTLPPLNSNQNQLISPLKIEPNSYYNSTKLQLIKSAPFTQQTDDSNLIASSLQKFSEYSPQFGFQLQQNTNLLIRPLPNQSYQQNSMYQNQQNQKNDFLINLYGNNNSQSGVDPSSLSMSANSRSITSVPPFYSSSTSSDFFHYTMANSGANEGFGSQFNNYNQQQSQRGHLQTSSNYSNEPLISSKSLSGYNYSSGRTISNPLSTNTRQSYAIPQMATSSSTSVPPATNSSKSSSSSLASTNNISEFNNFSQNGLNKNFSYNSKNIHSNQQKINSQFSEQSISDIFNIPLPNSGISNSVSNSIQNKRKFETQISQSQILFSKNEVASSLKSNQNDIQYQSSRFQTLSQHVNSSETEGSMDLRPMIPQKLSDTNVDLKSQNSIPSSIDPYSLSLFDVFGKDTKFANSDPSQSLLKNQNINSNDNSSFDLFSQYSWQPIIDQTSSDLLYNSILNSQK</sequence>
<evidence type="ECO:0000256" key="6">
    <source>
        <dbReference type="ARBA" id="ARBA00023015"/>
    </source>
</evidence>
<dbReference type="InterPro" id="IPR051007">
    <property type="entry name" value="creA/MIG_C2H2-ZnF"/>
</dbReference>
<feature type="compositionally biased region" description="Polar residues" evidence="10">
    <location>
        <begin position="103"/>
        <end position="113"/>
    </location>
</feature>
<dbReference type="PROSITE" id="PS00028">
    <property type="entry name" value="ZINC_FINGER_C2H2_1"/>
    <property type="match status" value="2"/>
</dbReference>
<evidence type="ECO:0000256" key="1">
    <source>
        <dbReference type="ARBA" id="ARBA00004123"/>
    </source>
</evidence>
<evidence type="ECO:0000313" key="13">
    <source>
        <dbReference type="Proteomes" id="UP000187283"/>
    </source>
</evidence>
<feature type="compositionally biased region" description="Low complexity" evidence="10">
    <location>
        <begin position="258"/>
        <end position="270"/>
    </location>
</feature>
<proteinExistence type="predicted"/>
<keyword evidence="3" id="KW-0677">Repeat</keyword>
<keyword evidence="13" id="KW-1185">Reference proteome</keyword>
<dbReference type="STRING" id="133412.A0A1R1YB83"/>
<dbReference type="InterPro" id="IPR013087">
    <property type="entry name" value="Znf_C2H2_type"/>
</dbReference>
<dbReference type="Pfam" id="PF00096">
    <property type="entry name" value="zf-C2H2"/>
    <property type="match status" value="2"/>
</dbReference>
<keyword evidence="6" id="KW-0805">Transcription regulation</keyword>
<dbReference type="InterPro" id="IPR036236">
    <property type="entry name" value="Znf_C2H2_sf"/>
</dbReference>
<feature type="compositionally biased region" description="Basic residues" evidence="10">
    <location>
        <begin position="78"/>
        <end position="102"/>
    </location>
</feature>
<comment type="subcellular location">
    <subcellularLocation>
        <location evidence="1">Nucleus</location>
    </subcellularLocation>
</comment>
<dbReference type="GO" id="GO:0000433">
    <property type="term" value="P:carbon catabolite repression of transcription from RNA polymerase II promoter by glucose"/>
    <property type="evidence" value="ECO:0007669"/>
    <property type="project" value="TreeGrafter"/>
</dbReference>
<feature type="domain" description="C2H2-type" evidence="11">
    <location>
        <begin position="54"/>
        <end position="83"/>
    </location>
</feature>
<dbReference type="OrthoDB" id="654211at2759"/>
<evidence type="ECO:0000313" key="12">
    <source>
        <dbReference type="EMBL" id="OMJ24138.1"/>
    </source>
</evidence>
<keyword evidence="12" id="KW-0238">DNA-binding</keyword>
<feature type="region of interest" description="Disordered" evidence="10">
    <location>
        <begin position="78"/>
        <end position="113"/>
    </location>
</feature>
<dbReference type="GO" id="GO:0000978">
    <property type="term" value="F:RNA polymerase II cis-regulatory region sequence-specific DNA binding"/>
    <property type="evidence" value="ECO:0007669"/>
    <property type="project" value="TreeGrafter"/>
</dbReference>
<evidence type="ECO:0000256" key="2">
    <source>
        <dbReference type="ARBA" id="ARBA00022723"/>
    </source>
</evidence>
<dbReference type="EMBL" id="LSSN01000402">
    <property type="protein sequence ID" value="OMJ24138.1"/>
    <property type="molecule type" value="Genomic_DNA"/>
</dbReference>
<feature type="compositionally biased region" description="Low complexity" evidence="10">
    <location>
        <begin position="320"/>
        <end position="341"/>
    </location>
</feature>
<evidence type="ECO:0000259" key="11">
    <source>
        <dbReference type="PROSITE" id="PS50157"/>
    </source>
</evidence>
<gene>
    <name evidence="12" type="ORF">AYI70_g1790</name>
</gene>
<dbReference type="GO" id="GO:0005737">
    <property type="term" value="C:cytoplasm"/>
    <property type="evidence" value="ECO:0007669"/>
    <property type="project" value="TreeGrafter"/>
</dbReference>
<dbReference type="FunFam" id="3.30.160.60:FF:002343">
    <property type="entry name" value="Zinc finger protein 33A"/>
    <property type="match status" value="1"/>
</dbReference>
<dbReference type="SMART" id="SM00355">
    <property type="entry name" value="ZnF_C2H2"/>
    <property type="match status" value="2"/>
</dbReference>
<reference evidence="12 13" key="1">
    <citation type="submission" date="2017-01" db="EMBL/GenBank/DDBJ databases">
        <authorList>
            <person name="Mah S.A."/>
            <person name="Swanson W.J."/>
            <person name="Moy G.W."/>
            <person name="Vacquier V.D."/>
        </authorList>
    </citation>
    <scope>NUCLEOTIDE SEQUENCE [LARGE SCALE GENOMIC DNA]</scope>
    <source>
        <strain evidence="12 13">GSMNP</strain>
    </source>
</reference>
<dbReference type="PANTHER" id="PTHR47428">
    <property type="entry name" value="REGULATORY PROTEIN MIG1-RELATED"/>
    <property type="match status" value="1"/>
</dbReference>
<protein>
    <submittedName>
        <fullName evidence="12">DNA-binding protein scr1</fullName>
    </submittedName>
</protein>
<dbReference type="Gene3D" id="3.30.160.60">
    <property type="entry name" value="Classic Zinc Finger"/>
    <property type="match status" value="2"/>
</dbReference>
<evidence type="ECO:0000256" key="8">
    <source>
        <dbReference type="ARBA" id="ARBA00023242"/>
    </source>
</evidence>
<evidence type="ECO:0000256" key="4">
    <source>
        <dbReference type="ARBA" id="ARBA00022771"/>
    </source>
</evidence>
<feature type="region of interest" description="Disordered" evidence="10">
    <location>
        <begin position="318"/>
        <end position="341"/>
    </location>
</feature>
<name>A0A1R1YB83_9FUNG</name>
<keyword evidence="2" id="KW-0479">Metal-binding</keyword>
<feature type="compositionally biased region" description="Polar residues" evidence="10">
    <location>
        <begin position="271"/>
        <end position="282"/>
    </location>
</feature>
<dbReference type="Proteomes" id="UP000187283">
    <property type="component" value="Unassembled WGS sequence"/>
</dbReference>
<dbReference type="GO" id="GO:0005634">
    <property type="term" value="C:nucleus"/>
    <property type="evidence" value="ECO:0007669"/>
    <property type="project" value="UniProtKB-SubCell"/>
</dbReference>
<evidence type="ECO:0000256" key="10">
    <source>
        <dbReference type="SAM" id="MobiDB-lite"/>
    </source>
</evidence>
<dbReference type="PROSITE" id="PS50157">
    <property type="entry name" value="ZINC_FINGER_C2H2_2"/>
    <property type="match status" value="2"/>
</dbReference>
<evidence type="ECO:0000256" key="3">
    <source>
        <dbReference type="ARBA" id="ARBA00022737"/>
    </source>
</evidence>
<feature type="region of interest" description="Disordered" evidence="10">
    <location>
        <begin position="1"/>
        <end position="22"/>
    </location>
</feature>
<keyword evidence="8" id="KW-0539">Nucleus</keyword>
<evidence type="ECO:0000256" key="9">
    <source>
        <dbReference type="PROSITE-ProRule" id="PRU00042"/>
    </source>
</evidence>
<accession>A0A1R1YB83</accession>
<feature type="region of interest" description="Disordered" evidence="10">
    <location>
        <begin position="258"/>
        <end position="282"/>
    </location>
</feature>
<keyword evidence="4 9" id="KW-0863">Zinc-finger</keyword>
<feature type="domain" description="C2H2-type" evidence="11">
    <location>
        <begin position="26"/>
        <end position="53"/>
    </location>
</feature>
<dbReference type="SUPFAM" id="SSF57667">
    <property type="entry name" value="beta-beta-alpha zinc fingers"/>
    <property type="match status" value="1"/>
</dbReference>
<dbReference type="GO" id="GO:0008270">
    <property type="term" value="F:zinc ion binding"/>
    <property type="evidence" value="ECO:0007669"/>
    <property type="project" value="UniProtKB-KW"/>
</dbReference>
<keyword evidence="7" id="KW-0804">Transcription</keyword>
<dbReference type="AlphaFoldDB" id="A0A1R1YB83"/>